<evidence type="ECO:0000259" key="15">
    <source>
        <dbReference type="Pfam" id="PF05698"/>
    </source>
</evidence>
<comment type="catalytic activity">
    <reaction evidence="1 12">
        <text>[protein]-peptidylproline (omega=180) = [protein]-peptidylproline (omega=0)</text>
        <dbReference type="Rhea" id="RHEA:16237"/>
        <dbReference type="Rhea" id="RHEA-COMP:10747"/>
        <dbReference type="Rhea" id="RHEA-COMP:10748"/>
        <dbReference type="ChEBI" id="CHEBI:83833"/>
        <dbReference type="ChEBI" id="CHEBI:83834"/>
        <dbReference type="EC" id="5.2.1.8"/>
    </reaction>
</comment>
<dbReference type="Gene3D" id="3.10.50.40">
    <property type="match status" value="1"/>
</dbReference>
<reference evidence="16 17" key="1">
    <citation type="submission" date="2016-11" db="EMBL/GenBank/DDBJ databases">
        <title>Complete genome sequence of thermophilic cyanobacteria strain Synechococcus sp. PCC6715.</title>
        <authorList>
            <person name="Tang J."/>
            <person name="Daroch M."/>
            <person name="Liang Y."/>
            <person name="Jiang D."/>
            <person name="Shah M."/>
        </authorList>
    </citation>
    <scope>NUCLEOTIDE SEQUENCE [LARGE SCALE GENOMIC DNA]</scope>
    <source>
        <strain evidence="16 17">PCC 6715</strain>
    </source>
</reference>
<evidence type="ECO:0000256" key="9">
    <source>
        <dbReference type="ARBA" id="ARBA00023306"/>
    </source>
</evidence>
<dbReference type="Proteomes" id="UP000231057">
    <property type="component" value="Chromosome"/>
</dbReference>
<evidence type="ECO:0000256" key="4">
    <source>
        <dbReference type="ARBA" id="ARBA00016902"/>
    </source>
</evidence>
<sequence length="475" mass="52366">MISITTEARPNSQLAATIEVTADRSQQVYNQVLNDLVRNTQLPGFRKGKAPKQLLLKQIGAQRLRYAAMEKLIEDTVKEAVKQQNIPYLGNLKLEGDVAEVLEQFDPQQPFRFSVTFDVTPEVSVSSYQGLTIEYSPVTYDPAMVDEVLQRHQREHATLIPVEDRPAQWGDDVTIKLETKDAKTGEIIDTLSAAELPLTLDEQQPFVLREIPAAVVGMAIAETKTVTVTLPQETEGAAEEPTTAIAEIELLEIKAPELPPLDDAFATEHSEFSTMAELRSHLETTYQERAQKEDKTAKENALIDALIAANEVPVPATLVDREAEHEVKESLYRLQSQGLDLSKVLTRDLYDKMLVEAKPAAARNVKANLLLRAIAKAEGIVPTEEAIAERVKEYMAALGNTSPKQREALRDIASTELTKSQTLAWLLEHNQFQPLAAPTPPEPDAEHATAEAAEPAPAKAKKRSGKKATPPLGIE</sequence>
<keyword evidence="7 12" id="KW-0143">Chaperone</keyword>
<comment type="subcellular location">
    <subcellularLocation>
        <location evidence="12">Cytoplasm</location>
    </subcellularLocation>
    <text evidence="12">About half TF is bound to the ribosome near the polypeptide exit tunnel while the other half is free in the cytoplasm.</text>
</comment>
<protein>
    <recommendedName>
        <fullName evidence="4 12">Trigger factor</fullName>
        <shortName evidence="12">TF</shortName>
        <ecNumber evidence="3 12">5.2.1.8</ecNumber>
    </recommendedName>
    <alternativeName>
        <fullName evidence="11 12">PPIase</fullName>
    </alternativeName>
</protein>
<dbReference type="FunFam" id="3.30.70.1050:FF:000004">
    <property type="entry name" value="Trigger factor"/>
    <property type="match status" value="1"/>
</dbReference>
<evidence type="ECO:0000256" key="5">
    <source>
        <dbReference type="ARBA" id="ARBA00022618"/>
    </source>
</evidence>
<dbReference type="GO" id="GO:0043022">
    <property type="term" value="F:ribosome binding"/>
    <property type="evidence" value="ECO:0007669"/>
    <property type="project" value="TreeGrafter"/>
</dbReference>
<dbReference type="SUPFAM" id="SSF109998">
    <property type="entry name" value="Triger factor/SurA peptide-binding domain-like"/>
    <property type="match status" value="1"/>
</dbReference>
<comment type="domain">
    <text evidence="12">Consists of 3 domains; the N-terminus binds the ribosome, the middle domain has PPIase activity, while the C-terminus has intrinsic chaperone activity on its own.</text>
</comment>
<comment type="similarity">
    <text evidence="2 12">Belongs to the FKBP-type PPIase family. Tig subfamily.</text>
</comment>
<dbReference type="InterPro" id="IPR027304">
    <property type="entry name" value="Trigger_fact/SurA_dom_sf"/>
</dbReference>
<keyword evidence="12" id="KW-0963">Cytoplasm</keyword>
<evidence type="ECO:0000256" key="13">
    <source>
        <dbReference type="SAM" id="MobiDB-lite"/>
    </source>
</evidence>
<keyword evidence="17" id="KW-1185">Reference proteome</keyword>
<keyword evidence="8 12" id="KW-0413">Isomerase</keyword>
<dbReference type="InterPro" id="IPR008881">
    <property type="entry name" value="Trigger_fac_ribosome-bd_bac"/>
</dbReference>
<dbReference type="PIRSF" id="PIRSF003095">
    <property type="entry name" value="Trigger_factor"/>
    <property type="match status" value="1"/>
</dbReference>
<dbReference type="KEGG" id="slw:BRW62_04540"/>
<dbReference type="GO" id="GO:0043335">
    <property type="term" value="P:protein unfolding"/>
    <property type="evidence" value="ECO:0007669"/>
    <property type="project" value="TreeGrafter"/>
</dbReference>
<keyword evidence="9 12" id="KW-0131">Cell cycle</keyword>
<name>A0A2D2Q0X7_PARLV</name>
<dbReference type="GO" id="GO:0051301">
    <property type="term" value="P:cell division"/>
    <property type="evidence" value="ECO:0007669"/>
    <property type="project" value="UniProtKB-KW"/>
</dbReference>
<dbReference type="NCBIfam" id="TIGR00115">
    <property type="entry name" value="tig"/>
    <property type="match status" value="1"/>
</dbReference>
<dbReference type="PANTHER" id="PTHR30560">
    <property type="entry name" value="TRIGGER FACTOR CHAPERONE AND PEPTIDYL-PROLYL CIS/TRANS ISOMERASE"/>
    <property type="match status" value="1"/>
</dbReference>
<dbReference type="GO" id="GO:0044183">
    <property type="term" value="F:protein folding chaperone"/>
    <property type="evidence" value="ECO:0007669"/>
    <property type="project" value="TreeGrafter"/>
</dbReference>
<dbReference type="PANTHER" id="PTHR30560:SF3">
    <property type="entry name" value="TRIGGER FACTOR-LIKE PROTEIN TIG, CHLOROPLASTIC"/>
    <property type="match status" value="1"/>
</dbReference>
<dbReference type="Pfam" id="PF05698">
    <property type="entry name" value="Trigger_C"/>
    <property type="match status" value="1"/>
</dbReference>
<evidence type="ECO:0000313" key="17">
    <source>
        <dbReference type="Proteomes" id="UP000231057"/>
    </source>
</evidence>
<keyword evidence="5 12" id="KW-0132">Cell division</keyword>
<dbReference type="Gene3D" id="1.10.3120.10">
    <property type="entry name" value="Trigger factor, C-terminal domain"/>
    <property type="match status" value="1"/>
</dbReference>
<evidence type="ECO:0000256" key="1">
    <source>
        <dbReference type="ARBA" id="ARBA00000971"/>
    </source>
</evidence>
<keyword evidence="6 12" id="KW-0697">Rotamase</keyword>
<dbReference type="InterPro" id="IPR046357">
    <property type="entry name" value="PPIase_dom_sf"/>
</dbReference>
<evidence type="ECO:0000256" key="11">
    <source>
        <dbReference type="ARBA" id="ARBA00029986"/>
    </source>
</evidence>
<dbReference type="Gene3D" id="3.30.70.1050">
    <property type="entry name" value="Trigger factor ribosome-binding domain"/>
    <property type="match status" value="1"/>
</dbReference>
<dbReference type="GO" id="GO:0051083">
    <property type="term" value="P:'de novo' cotranslational protein folding"/>
    <property type="evidence" value="ECO:0007669"/>
    <property type="project" value="TreeGrafter"/>
</dbReference>
<evidence type="ECO:0000256" key="8">
    <source>
        <dbReference type="ARBA" id="ARBA00023235"/>
    </source>
</evidence>
<dbReference type="InterPro" id="IPR005215">
    <property type="entry name" value="Trig_fac"/>
</dbReference>
<dbReference type="InterPro" id="IPR008880">
    <property type="entry name" value="Trigger_fac_C"/>
</dbReference>
<dbReference type="GO" id="GO:0003755">
    <property type="term" value="F:peptidyl-prolyl cis-trans isomerase activity"/>
    <property type="evidence" value="ECO:0007669"/>
    <property type="project" value="UniProtKB-UniRule"/>
</dbReference>
<proteinExistence type="inferred from homology"/>
<dbReference type="EC" id="5.2.1.8" evidence="3 12"/>
<dbReference type="InterPro" id="IPR036611">
    <property type="entry name" value="Trigger_fac_ribosome-bd_sf"/>
</dbReference>
<dbReference type="EMBL" id="CP018092">
    <property type="protein sequence ID" value="ATS18133.1"/>
    <property type="molecule type" value="Genomic_DNA"/>
</dbReference>
<dbReference type="GO" id="GO:0015031">
    <property type="term" value="P:protein transport"/>
    <property type="evidence" value="ECO:0007669"/>
    <property type="project" value="UniProtKB-UniRule"/>
</dbReference>
<dbReference type="SUPFAM" id="SSF54534">
    <property type="entry name" value="FKBP-like"/>
    <property type="match status" value="1"/>
</dbReference>
<evidence type="ECO:0000256" key="12">
    <source>
        <dbReference type="HAMAP-Rule" id="MF_00303"/>
    </source>
</evidence>
<evidence type="ECO:0000256" key="10">
    <source>
        <dbReference type="ARBA" id="ARBA00024849"/>
    </source>
</evidence>
<feature type="domain" description="Trigger factor ribosome-binding bacterial" evidence="14">
    <location>
        <begin position="3"/>
        <end position="151"/>
    </location>
</feature>
<gene>
    <name evidence="12" type="primary">tig</name>
    <name evidence="16" type="ORF">BRW62_04540</name>
</gene>
<feature type="domain" description="Trigger factor C-terminal" evidence="15">
    <location>
        <begin position="274"/>
        <end position="405"/>
    </location>
</feature>
<accession>A0A2D2Q0X7</accession>
<evidence type="ECO:0000256" key="2">
    <source>
        <dbReference type="ARBA" id="ARBA00005464"/>
    </source>
</evidence>
<dbReference type="Pfam" id="PF05697">
    <property type="entry name" value="Trigger_N"/>
    <property type="match status" value="1"/>
</dbReference>
<feature type="region of interest" description="Disordered" evidence="13">
    <location>
        <begin position="433"/>
        <end position="475"/>
    </location>
</feature>
<evidence type="ECO:0000313" key="16">
    <source>
        <dbReference type="EMBL" id="ATS18133.1"/>
    </source>
</evidence>
<comment type="function">
    <text evidence="10 12">Involved in protein export. Acts as a chaperone by maintaining the newly synthesized protein in an open conformation. Functions as a peptidyl-prolyl cis-trans isomerase.</text>
</comment>
<evidence type="ECO:0000256" key="3">
    <source>
        <dbReference type="ARBA" id="ARBA00013194"/>
    </source>
</evidence>
<reference evidence="17" key="2">
    <citation type="journal article" date="2022" name="Front. Microbiol.">
        <title>Comparative Genomic Analysis Revealed Distinct Molecular Components and Organization of CO2-Concentrating Mechanism in Thermophilic Cyanobacteria.</title>
        <authorList>
            <person name="Tang J."/>
            <person name="Zhou H."/>
            <person name="Yao D."/>
            <person name="Riaz S."/>
            <person name="You D."/>
            <person name="Klepacz-Smolka A."/>
            <person name="Daroch M."/>
        </authorList>
    </citation>
    <scope>NUCLEOTIDE SEQUENCE [LARGE SCALE GENOMIC DNA]</scope>
    <source>
        <strain evidence="17">PCC 6715</strain>
    </source>
</reference>
<evidence type="ECO:0000256" key="7">
    <source>
        <dbReference type="ARBA" id="ARBA00023186"/>
    </source>
</evidence>
<dbReference type="AlphaFoldDB" id="A0A2D2Q0X7"/>
<evidence type="ECO:0000256" key="6">
    <source>
        <dbReference type="ARBA" id="ARBA00023110"/>
    </source>
</evidence>
<dbReference type="SUPFAM" id="SSF102735">
    <property type="entry name" value="Trigger factor ribosome-binding domain"/>
    <property type="match status" value="1"/>
</dbReference>
<organism evidence="16 17">
    <name type="scientific">Parathermosynechococcus lividus PCC 6715</name>
    <dbReference type="NCBI Taxonomy" id="1917166"/>
    <lineage>
        <taxon>Bacteria</taxon>
        <taxon>Bacillati</taxon>
        <taxon>Cyanobacteriota</taxon>
        <taxon>Cyanophyceae</taxon>
        <taxon>Acaryochloridales</taxon>
        <taxon>Thermosynechococcaceae</taxon>
        <taxon>Parathermosynechococcus</taxon>
    </lineage>
</organism>
<evidence type="ECO:0000259" key="14">
    <source>
        <dbReference type="Pfam" id="PF05697"/>
    </source>
</evidence>
<dbReference type="HAMAP" id="MF_00303">
    <property type="entry name" value="Trigger_factor_Tig"/>
    <property type="match status" value="1"/>
</dbReference>
<dbReference type="GO" id="GO:0005737">
    <property type="term" value="C:cytoplasm"/>
    <property type="evidence" value="ECO:0007669"/>
    <property type="project" value="UniProtKB-SubCell"/>
</dbReference>
<dbReference type="InterPro" id="IPR037041">
    <property type="entry name" value="Trigger_fac_C_sf"/>
</dbReference>